<gene>
    <name evidence="5" type="ORF">BDK89_2738</name>
</gene>
<evidence type="ECO:0000259" key="4">
    <source>
        <dbReference type="Pfam" id="PF22725"/>
    </source>
</evidence>
<keyword evidence="6" id="KW-1185">Reference proteome</keyword>
<proteinExistence type="inferred from homology"/>
<dbReference type="EMBL" id="SOAU01000001">
    <property type="protein sequence ID" value="TDT17133.1"/>
    <property type="molecule type" value="Genomic_DNA"/>
</dbReference>
<feature type="domain" description="GFO/IDH/MocA-like oxidoreductase" evidence="4">
    <location>
        <begin position="133"/>
        <end position="251"/>
    </location>
</feature>
<dbReference type="SUPFAM" id="SSF55347">
    <property type="entry name" value="Glyceraldehyde-3-phosphate dehydrogenase-like, C-terminal domain"/>
    <property type="match status" value="1"/>
</dbReference>
<dbReference type="InterPro" id="IPR000683">
    <property type="entry name" value="Gfo/Idh/MocA-like_OxRdtase_N"/>
</dbReference>
<dbReference type="SUPFAM" id="SSF51735">
    <property type="entry name" value="NAD(P)-binding Rossmann-fold domains"/>
    <property type="match status" value="1"/>
</dbReference>
<dbReference type="Proteomes" id="UP000294558">
    <property type="component" value="Unassembled WGS sequence"/>
</dbReference>
<comment type="similarity">
    <text evidence="1">Belongs to the Gfo/Idh/MocA family.</text>
</comment>
<comment type="caution">
    <text evidence="5">The sequence shown here is derived from an EMBL/GenBank/DDBJ whole genome shotgun (WGS) entry which is preliminary data.</text>
</comment>
<dbReference type="Pfam" id="PF22725">
    <property type="entry name" value="GFO_IDH_MocA_C3"/>
    <property type="match status" value="1"/>
</dbReference>
<keyword evidence="2" id="KW-0560">Oxidoreductase</keyword>
<evidence type="ECO:0000259" key="3">
    <source>
        <dbReference type="Pfam" id="PF01408"/>
    </source>
</evidence>
<dbReference type="RefSeq" id="WP_133869439.1">
    <property type="nucleotide sequence ID" value="NZ_SOAU01000001.1"/>
</dbReference>
<dbReference type="Gene3D" id="3.40.50.720">
    <property type="entry name" value="NAD(P)-binding Rossmann-like Domain"/>
    <property type="match status" value="1"/>
</dbReference>
<evidence type="ECO:0000313" key="5">
    <source>
        <dbReference type="EMBL" id="TDT17133.1"/>
    </source>
</evidence>
<dbReference type="InterPro" id="IPR055170">
    <property type="entry name" value="GFO_IDH_MocA-like_dom"/>
</dbReference>
<dbReference type="GO" id="GO:0016491">
    <property type="term" value="F:oxidoreductase activity"/>
    <property type="evidence" value="ECO:0007669"/>
    <property type="project" value="UniProtKB-KW"/>
</dbReference>
<name>A0A4R7I3I8_9ACTN</name>
<dbReference type="InterPro" id="IPR036291">
    <property type="entry name" value="NAD(P)-bd_dom_sf"/>
</dbReference>
<evidence type="ECO:0000256" key="2">
    <source>
        <dbReference type="ARBA" id="ARBA00023002"/>
    </source>
</evidence>
<evidence type="ECO:0000313" key="6">
    <source>
        <dbReference type="Proteomes" id="UP000294558"/>
    </source>
</evidence>
<dbReference type="AlphaFoldDB" id="A0A4R7I3I8"/>
<dbReference type="InterPro" id="IPR050984">
    <property type="entry name" value="Gfo/Idh/MocA_domain"/>
</dbReference>
<accession>A0A4R7I3I8</accession>
<dbReference type="PANTHER" id="PTHR22604:SF105">
    <property type="entry name" value="TRANS-1,2-DIHYDROBENZENE-1,2-DIOL DEHYDROGENASE"/>
    <property type="match status" value="1"/>
</dbReference>
<dbReference type="PANTHER" id="PTHR22604">
    <property type="entry name" value="OXIDOREDUCTASES"/>
    <property type="match status" value="1"/>
</dbReference>
<dbReference type="GO" id="GO:0000166">
    <property type="term" value="F:nucleotide binding"/>
    <property type="evidence" value="ECO:0007669"/>
    <property type="project" value="InterPro"/>
</dbReference>
<dbReference type="OrthoDB" id="9815825at2"/>
<protein>
    <submittedName>
        <fullName evidence="5">Putative dehydrogenase</fullName>
    </submittedName>
</protein>
<organism evidence="5 6">
    <name type="scientific">Ilumatobacter fluminis</name>
    <dbReference type="NCBI Taxonomy" id="467091"/>
    <lineage>
        <taxon>Bacteria</taxon>
        <taxon>Bacillati</taxon>
        <taxon>Actinomycetota</taxon>
        <taxon>Acidimicrobiia</taxon>
        <taxon>Acidimicrobiales</taxon>
        <taxon>Ilumatobacteraceae</taxon>
        <taxon>Ilumatobacter</taxon>
    </lineage>
</organism>
<sequence length="330" mass="35274">MTIRLGLIAASRIAKGAIIDPLPDVDGVELVAVAARDHARARAAADEWGAGLAFGCYEELLASDEVDAVYIGTPASLHREWAIAAIDAGKHVLCEKPLAANADDARAIAAAAERGDVVVMEAFHWRYHPFIDRIRTVIDGGELGRIDRIDAAFDIPDGRIGRDDIRWDLALGGGATMDLGCYSIQFVRWAAGADPEVVSAEAVCPVDEIDGSLTAELRWPSGITGSIQSSMIAAGDQVEAWLRVIGEQGRLIVTNPLAPQHGATLVVDTGDRIRYEIADSSTTYFHQLVAFRDAIVDGTSFPTTTADGVRNMEIIDACYRAAGLQPRPTA</sequence>
<evidence type="ECO:0000256" key="1">
    <source>
        <dbReference type="ARBA" id="ARBA00010928"/>
    </source>
</evidence>
<feature type="domain" description="Gfo/Idh/MocA-like oxidoreductase N-terminal" evidence="3">
    <location>
        <begin position="6"/>
        <end position="122"/>
    </location>
</feature>
<dbReference type="Gene3D" id="3.30.360.10">
    <property type="entry name" value="Dihydrodipicolinate Reductase, domain 2"/>
    <property type="match status" value="1"/>
</dbReference>
<dbReference type="Pfam" id="PF01408">
    <property type="entry name" value="GFO_IDH_MocA"/>
    <property type="match status" value="1"/>
</dbReference>
<reference evidence="5 6" key="1">
    <citation type="submission" date="2019-03" db="EMBL/GenBank/DDBJ databases">
        <title>Sequencing the genomes of 1000 actinobacteria strains.</title>
        <authorList>
            <person name="Klenk H.-P."/>
        </authorList>
    </citation>
    <scope>NUCLEOTIDE SEQUENCE [LARGE SCALE GENOMIC DNA]</scope>
    <source>
        <strain evidence="5 6">DSM 18936</strain>
    </source>
</reference>